<keyword evidence="2 11" id="KW-1003">Cell membrane</keyword>
<keyword evidence="4 11" id="KW-0479">Metal-binding</keyword>
<comment type="similarity">
    <text evidence="11">Belongs to the COX15/CtaA family. Type 1 subfamily.</text>
</comment>
<dbReference type="AlphaFoldDB" id="A0A0M0LHS8"/>
<dbReference type="GO" id="GO:0120547">
    <property type="term" value="F:heme A synthase activity"/>
    <property type="evidence" value="ECO:0007669"/>
    <property type="project" value="UniProtKB-EC"/>
</dbReference>
<keyword evidence="9 11" id="KW-0472">Membrane</keyword>
<dbReference type="PATRIC" id="fig|284581.3.peg.742"/>
<feature type="transmembrane region" description="Helical" evidence="11">
    <location>
        <begin position="241"/>
        <end position="262"/>
    </location>
</feature>
<name>A0A0M0LHS8_9BACI</name>
<protein>
    <recommendedName>
        <fullName evidence="11">Heme A synthase</fullName>
        <shortName evidence="11">HAS</shortName>
        <ecNumber evidence="11">1.17.99.9</ecNumber>
    </recommendedName>
    <alternativeName>
        <fullName evidence="11">Cytochrome aa3-controlling protein</fullName>
    </alternativeName>
</protein>
<sequence length="305" mass="33622">MNKLLKALSVVTTLCMAVILLGGALVTKTGSGLGCGRQWPLCHGQIIPHPLTIETVIELSHRAASGLGGILVLALCIWCWIALKHVREARPLAVIAFVFLVLQALLGAAAVVWGQVALVMALHFGISLISFASVLLLTLLVFEVDRKFDSLSLRFGRTMLFHIYGILIYSYVVVYTGAYVRHTKSSLACASVPFCSNGSIGLPQDFYQWVQMGHRLAATLIFVWILIAFIHAFKHYRQQKVVFYSWLISFILITLQALSGALSVLSHLALGFALMHSLFISCLFGVLSYLAMLALRSQRNKKSMR</sequence>
<evidence type="ECO:0000256" key="2">
    <source>
        <dbReference type="ARBA" id="ARBA00022475"/>
    </source>
</evidence>
<comment type="subunit">
    <text evidence="11">Interacts with CtaB.</text>
</comment>
<comment type="pathway">
    <text evidence="11">Porphyrin-containing compound metabolism; heme A biosynthesis; heme A from heme O: step 1/1.</text>
</comment>
<keyword evidence="7 11" id="KW-0408">Iron</keyword>
<evidence type="ECO:0000256" key="1">
    <source>
        <dbReference type="ARBA" id="ARBA00004141"/>
    </source>
</evidence>
<dbReference type="PANTHER" id="PTHR35457">
    <property type="entry name" value="HEME A SYNTHASE"/>
    <property type="match status" value="1"/>
</dbReference>
<feature type="transmembrane region" description="Helical" evidence="11">
    <location>
        <begin position="92"/>
        <end position="114"/>
    </location>
</feature>
<keyword evidence="13" id="KW-1185">Reference proteome</keyword>
<keyword evidence="6 11" id="KW-0560">Oxidoreductase</keyword>
<dbReference type="PANTHER" id="PTHR35457:SF1">
    <property type="entry name" value="HEME A SYNTHASE"/>
    <property type="match status" value="1"/>
</dbReference>
<dbReference type="HAMAP" id="MF_01664">
    <property type="entry name" value="HemeA_synth_type1"/>
    <property type="match status" value="1"/>
</dbReference>
<keyword evidence="8 11" id="KW-0350">Heme biosynthesis</keyword>
<dbReference type="EC" id="1.17.99.9" evidence="11"/>
<evidence type="ECO:0000256" key="7">
    <source>
        <dbReference type="ARBA" id="ARBA00023004"/>
    </source>
</evidence>
<keyword evidence="10" id="KW-1015">Disulfide bond</keyword>
<comment type="caution">
    <text evidence="12">The sequence shown here is derived from an EMBL/GenBank/DDBJ whole genome shotgun (WGS) entry which is preliminary data.</text>
</comment>
<dbReference type="InterPro" id="IPR003780">
    <property type="entry name" value="COX15/CtaA_fam"/>
</dbReference>
<evidence type="ECO:0000256" key="10">
    <source>
        <dbReference type="ARBA" id="ARBA00023157"/>
    </source>
</evidence>
<comment type="caution">
    <text evidence="11">Lacks conserved residue(s) required for the propagation of feature annotation.</text>
</comment>
<dbReference type="InterPro" id="IPR050450">
    <property type="entry name" value="COX15/CtaA_HemeA_synthase"/>
</dbReference>
<feature type="binding site" description="axial binding residue" evidence="11">
    <location>
        <position position="214"/>
    </location>
    <ligand>
        <name>heme</name>
        <dbReference type="ChEBI" id="CHEBI:30413"/>
    </ligand>
    <ligandPart>
        <name>Fe</name>
        <dbReference type="ChEBI" id="CHEBI:18248"/>
    </ligandPart>
</feature>
<feature type="transmembrane region" description="Helical" evidence="11">
    <location>
        <begin position="268"/>
        <end position="295"/>
    </location>
</feature>
<dbReference type="UniPathway" id="UPA00269">
    <property type="reaction ID" value="UER00713"/>
</dbReference>
<dbReference type="Pfam" id="PF02628">
    <property type="entry name" value="COX15-CtaA"/>
    <property type="match status" value="1"/>
</dbReference>
<evidence type="ECO:0000256" key="9">
    <source>
        <dbReference type="ARBA" id="ARBA00023136"/>
    </source>
</evidence>
<feature type="transmembrane region" description="Helical" evidence="11">
    <location>
        <begin position="216"/>
        <end position="234"/>
    </location>
</feature>
<comment type="catalytic activity">
    <reaction evidence="11">
        <text>Fe(II)-heme o + 2 A + H2O = Fe(II)-heme a + 2 AH2</text>
        <dbReference type="Rhea" id="RHEA:63388"/>
        <dbReference type="ChEBI" id="CHEBI:13193"/>
        <dbReference type="ChEBI" id="CHEBI:15377"/>
        <dbReference type="ChEBI" id="CHEBI:17499"/>
        <dbReference type="ChEBI" id="CHEBI:60530"/>
        <dbReference type="ChEBI" id="CHEBI:61715"/>
        <dbReference type="EC" id="1.17.99.9"/>
    </reaction>
</comment>
<dbReference type="EMBL" id="LILC01000002">
    <property type="protein sequence ID" value="KOO50614.1"/>
    <property type="molecule type" value="Genomic_DNA"/>
</dbReference>
<keyword evidence="5 11" id="KW-1133">Transmembrane helix</keyword>
<dbReference type="GO" id="GO:0006784">
    <property type="term" value="P:heme A biosynthetic process"/>
    <property type="evidence" value="ECO:0007669"/>
    <property type="project" value="UniProtKB-UniRule"/>
</dbReference>
<evidence type="ECO:0000313" key="12">
    <source>
        <dbReference type="EMBL" id="KOO50614.1"/>
    </source>
</evidence>
<organism evidence="12 13">
    <name type="scientific">Priestia koreensis</name>
    <dbReference type="NCBI Taxonomy" id="284581"/>
    <lineage>
        <taxon>Bacteria</taxon>
        <taxon>Bacillati</taxon>
        <taxon>Bacillota</taxon>
        <taxon>Bacilli</taxon>
        <taxon>Bacillales</taxon>
        <taxon>Bacillaceae</taxon>
        <taxon>Priestia</taxon>
    </lineage>
</organism>
<dbReference type="GO" id="GO:0005886">
    <property type="term" value="C:plasma membrane"/>
    <property type="evidence" value="ECO:0007669"/>
    <property type="project" value="UniProtKB-SubCell"/>
</dbReference>
<dbReference type="RefSeq" id="WP_053399778.1">
    <property type="nucleotide sequence ID" value="NZ_LILC01000002.1"/>
</dbReference>
<evidence type="ECO:0000256" key="3">
    <source>
        <dbReference type="ARBA" id="ARBA00022692"/>
    </source>
</evidence>
<dbReference type="Proteomes" id="UP000037558">
    <property type="component" value="Unassembled WGS sequence"/>
</dbReference>
<evidence type="ECO:0000256" key="8">
    <source>
        <dbReference type="ARBA" id="ARBA00023133"/>
    </source>
</evidence>
<reference evidence="13" key="1">
    <citation type="submission" date="2015-08" db="EMBL/GenBank/DDBJ databases">
        <title>Fjat-14210 dsm16467.</title>
        <authorList>
            <person name="Liu B."/>
            <person name="Wang J."/>
            <person name="Zhu Y."/>
            <person name="Liu G."/>
            <person name="Chen Q."/>
            <person name="Chen Z."/>
            <person name="Lan J."/>
            <person name="Che J."/>
            <person name="Ge C."/>
            <person name="Shi H."/>
            <person name="Pan Z."/>
            <person name="Liu X."/>
        </authorList>
    </citation>
    <scope>NUCLEOTIDE SEQUENCE [LARGE SCALE GENOMIC DNA]</scope>
    <source>
        <strain evidence="13">DSM 16467</strain>
    </source>
</reference>
<keyword evidence="3 11" id="KW-0812">Transmembrane</keyword>
<comment type="cofactor">
    <cofactor evidence="11">
        <name>heme b</name>
        <dbReference type="ChEBI" id="CHEBI:60344"/>
    </cofactor>
</comment>
<dbReference type="OrthoDB" id="9816428at2"/>
<evidence type="ECO:0000256" key="11">
    <source>
        <dbReference type="HAMAP-Rule" id="MF_01664"/>
    </source>
</evidence>
<feature type="transmembrane region" description="Helical" evidence="11">
    <location>
        <begin position="163"/>
        <end position="180"/>
    </location>
</feature>
<feature type="transmembrane region" description="Helical" evidence="11">
    <location>
        <begin position="120"/>
        <end position="142"/>
    </location>
</feature>
<evidence type="ECO:0000256" key="5">
    <source>
        <dbReference type="ARBA" id="ARBA00022989"/>
    </source>
</evidence>
<evidence type="ECO:0000313" key="13">
    <source>
        <dbReference type="Proteomes" id="UP000037558"/>
    </source>
</evidence>
<comment type="function">
    <text evidence="11">Catalyzes the conversion of heme O to heme A by two successive hydroxylations of the methyl group at C8. The first hydroxylation forms heme I, the second hydroxylation results in an unstable dihydroxymethyl group, which spontaneously dehydrates, resulting in the formyl group of heme A.</text>
</comment>
<feature type="binding site" description="axial binding residue" evidence="11">
    <location>
        <position position="276"/>
    </location>
    <ligand>
        <name>heme</name>
        <dbReference type="ChEBI" id="CHEBI:30413"/>
    </ligand>
    <ligandPart>
        <name>Fe</name>
        <dbReference type="ChEBI" id="CHEBI:18248"/>
    </ligandPart>
</feature>
<feature type="transmembrane region" description="Helical" evidence="11">
    <location>
        <begin position="63"/>
        <end position="83"/>
    </location>
</feature>
<dbReference type="GO" id="GO:0046872">
    <property type="term" value="F:metal ion binding"/>
    <property type="evidence" value="ECO:0007669"/>
    <property type="project" value="UniProtKB-KW"/>
</dbReference>
<proteinExistence type="inferred from homology"/>
<dbReference type="InterPro" id="IPR023755">
    <property type="entry name" value="HemeA_Synthase_type1"/>
</dbReference>
<dbReference type="STRING" id="284581.AMD01_02375"/>
<comment type="subcellular location">
    <subcellularLocation>
        <location evidence="11">Cell membrane</location>
        <topology evidence="11">Multi-pass membrane protein</topology>
    </subcellularLocation>
    <subcellularLocation>
        <location evidence="1">Membrane</location>
        <topology evidence="1">Multi-pass membrane protein</topology>
    </subcellularLocation>
</comment>
<evidence type="ECO:0000256" key="6">
    <source>
        <dbReference type="ARBA" id="ARBA00023002"/>
    </source>
</evidence>
<gene>
    <name evidence="11" type="primary">ctaA</name>
    <name evidence="12" type="ORF">AMD01_02375</name>
</gene>
<accession>A0A0M0LHS8</accession>
<evidence type="ECO:0000256" key="4">
    <source>
        <dbReference type="ARBA" id="ARBA00022723"/>
    </source>
</evidence>